<name>A0A382VII6_9ZZZZ</name>
<sequence>MGRRPAPKLCGVHPRSSRRSRV</sequence>
<evidence type="ECO:0000313" key="2">
    <source>
        <dbReference type="EMBL" id="SVD46313.1"/>
    </source>
</evidence>
<protein>
    <submittedName>
        <fullName evidence="2">Uncharacterized protein</fullName>
    </submittedName>
</protein>
<organism evidence="2">
    <name type="scientific">marine metagenome</name>
    <dbReference type="NCBI Taxonomy" id="408172"/>
    <lineage>
        <taxon>unclassified sequences</taxon>
        <taxon>metagenomes</taxon>
        <taxon>ecological metagenomes</taxon>
    </lineage>
</organism>
<accession>A0A382VII6</accession>
<evidence type="ECO:0000256" key="1">
    <source>
        <dbReference type="SAM" id="MobiDB-lite"/>
    </source>
</evidence>
<reference evidence="2" key="1">
    <citation type="submission" date="2018-05" db="EMBL/GenBank/DDBJ databases">
        <authorList>
            <person name="Lanie J.A."/>
            <person name="Ng W.-L."/>
            <person name="Kazmierczak K.M."/>
            <person name="Andrzejewski T.M."/>
            <person name="Davidsen T.M."/>
            <person name="Wayne K.J."/>
            <person name="Tettelin H."/>
            <person name="Glass J.I."/>
            <person name="Rusch D."/>
            <person name="Podicherti R."/>
            <person name="Tsui H.-C.T."/>
            <person name="Winkler M.E."/>
        </authorList>
    </citation>
    <scope>NUCLEOTIDE SEQUENCE</scope>
</reference>
<feature type="region of interest" description="Disordered" evidence="1">
    <location>
        <begin position="1"/>
        <end position="22"/>
    </location>
</feature>
<dbReference type="EMBL" id="UINC01152233">
    <property type="protein sequence ID" value="SVD46313.1"/>
    <property type="molecule type" value="Genomic_DNA"/>
</dbReference>
<feature type="non-terminal residue" evidence="2">
    <location>
        <position position="1"/>
    </location>
</feature>
<gene>
    <name evidence="2" type="ORF">METZ01_LOCUS399167</name>
</gene>
<dbReference type="AlphaFoldDB" id="A0A382VII6"/>
<feature type="non-terminal residue" evidence="2">
    <location>
        <position position="22"/>
    </location>
</feature>
<proteinExistence type="predicted"/>